<organism evidence="1 2">
    <name type="scientific">Mycobacterium attenuatum</name>
    <dbReference type="NCBI Taxonomy" id="2341086"/>
    <lineage>
        <taxon>Bacteria</taxon>
        <taxon>Bacillati</taxon>
        <taxon>Actinomycetota</taxon>
        <taxon>Actinomycetes</taxon>
        <taxon>Mycobacteriales</taxon>
        <taxon>Mycobacteriaceae</taxon>
        <taxon>Mycobacterium</taxon>
    </lineage>
</organism>
<evidence type="ECO:0000313" key="2">
    <source>
        <dbReference type="Proteomes" id="UP000273307"/>
    </source>
</evidence>
<dbReference type="EMBL" id="UPHP01000190">
    <property type="protein sequence ID" value="VBA44580.1"/>
    <property type="molecule type" value="Genomic_DNA"/>
</dbReference>
<accession>A0A498QLW3</accession>
<evidence type="ECO:0000313" key="1">
    <source>
        <dbReference type="EMBL" id="VBA44580.1"/>
    </source>
</evidence>
<keyword evidence="2" id="KW-1185">Reference proteome</keyword>
<proteinExistence type="predicted"/>
<gene>
    <name evidence="1" type="ORF">LAUMK136_05684</name>
</gene>
<protein>
    <submittedName>
        <fullName evidence="1">Uncharacterized protein</fullName>
    </submittedName>
</protein>
<sequence>MHLDAWVLGQPVADLDSLGGGVVVHDQVQLLVGVSAGHVLEETQELLMGVPVLTDPRDLAGGNLQRGEQRCGAVTNVVMGPPFRMARLHRRHRLGAIQGLDLGFLVHAQNDRVLRWIQVQPDPRR</sequence>
<reference evidence="1 2" key="1">
    <citation type="submission" date="2018-09" db="EMBL/GenBank/DDBJ databases">
        <authorList>
            <person name="Tagini F."/>
        </authorList>
    </citation>
    <scope>NUCLEOTIDE SEQUENCE [LARGE SCALE GENOMIC DNA]</scope>
    <source>
        <strain evidence="1 2">MK136</strain>
    </source>
</reference>
<dbReference type="Proteomes" id="UP000273307">
    <property type="component" value="Unassembled WGS sequence"/>
</dbReference>
<name>A0A498QLW3_9MYCO</name>
<dbReference type="AlphaFoldDB" id="A0A498QLW3"/>